<dbReference type="GeneID" id="300990294"/>
<keyword evidence="2" id="KW-1185">Reference proteome</keyword>
<gene>
    <name evidence="1" type="ORF">KHQ06_01485</name>
</gene>
<accession>A0ABX8CPK7</accession>
<sequence>MWLDRAAALSGEFLAADPENSEYTWMRNVRGLSAAPRPHTPSPADPR</sequence>
<protein>
    <submittedName>
        <fullName evidence="1">Uncharacterized protein</fullName>
    </submittedName>
</protein>
<name>A0ABX8CPK7_9NOCA</name>
<dbReference type="RefSeq" id="WP_213557961.1">
    <property type="nucleotide sequence ID" value="NZ_JBFAJM010000004.1"/>
</dbReference>
<dbReference type="Proteomes" id="UP000683310">
    <property type="component" value="Chromosome"/>
</dbReference>
<evidence type="ECO:0000313" key="1">
    <source>
        <dbReference type="EMBL" id="QVI21866.1"/>
    </source>
</evidence>
<dbReference type="EMBL" id="CP074371">
    <property type="protein sequence ID" value="QVI21866.1"/>
    <property type="molecule type" value="Genomic_DNA"/>
</dbReference>
<proteinExistence type="predicted"/>
<reference evidence="1 2" key="1">
    <citation type="submission" date="2021-04" db="EMBL/GenBank/DDBJ databases">
        <title>Nocardia tengchongensis.</title>
        <authorList>
            <person name="Zhuang k."/>
            <person name="Ran Y."/>
            <person name="Li W."/>
        </authorList>
    </citation>
    <scope>NUCLEOTIDE SEQUENCE [LARGE SCALE GENOMIC DNA]</scope>
    <source>
        <strain evidence="1 2">CFH S0057</strain>
    </source>
</reference>
<organism evidence="1 2">
    <name type="scientific">Nocardia tengchongensis</name>
    <dbReference type="NCBI Taxonomy" id="2055889"/>
    <lineage>
        <taxon>Bacteria</taxon>
        <taxon>Bacillati</taxon>
        <taxon>Actinomycetota</taxon>
        <taxon>Actinomycetes</taxon>
        <taxon>Mycobacteriales</taxon>
        <taxon>Nocardiaceae</taxon>
        <taxon>Nocardia</taxon>
    </lineage>
</organism>
<evidence type="ECO:0000313" key="2">
    <source>
        <dbReference type="Proteomes" id="UP000683310"/>
    </source>
</evidence>